<dbReference type="AlphaFoldDB" id="A0A418WTL9"/>
<comment type="caution">
    <text evidence="2">The sequence shown here is derived from an EMBL/GenBank/DDBJ whole genome shotgun (WGS) entry which is preliminary data.</text>
</comment>
<proteinExistence type="predicted"/>
<dbReference type="InterPro" id="IPR019690">
    <property type="entry name" value="DUF2569"/>
</dbReference>
<feature type="transmembrane region" description="Helical" evidence="1">
    <location>
        <begin position="73"/>
        <end position="95"/>
    </location>
</feature>
<dbReference type="Pfam" id="PF10754">
    <property type="entry name" value="DUF2569"/>
    <property type="match status" value="1"/>
</dbReference>
<sequence>MLLVVVALGVALQGIVLANDNPALFIGVMPLQQDVMQAWQIERFAKLILFLVGLRCLYLVLRRDRRLPELFSIWLCLWLAVIIVDGLALKLIFDIPLDNRWIWQVIVGAVICVAGVSYANSSTSVRSTFVK</sequence>
<keyword evidence="1" id="KW-0812">Transmembrane</keyword>
<dbReference type="RefSeq" id="WP_119775831.1">
    <property type="nucleotide sequence ID" value="NZ_QYUK01000008.1"/>
</dbReference>
<keyword evidence="1" id="KW-1133">Transmembrane helix</keyword>
<name>A0A418WTL9_9PROT</name>
<feature type="transmembrane region" description="Helical" evidence="1">
    <location>
        <begin position="44"/>
        <end position="61"/>
    </location>
</feature>
<keyword evidence="1" id="KW-0472">Membrane</keyword>
<keyword evidence="3" id="KW-1185">Reference proteome</keyword>
<feature type="transmembrane region" description="Helical" evidence="1">
    <location>
        <begin position="101"/>
        <end position="119"/>
    </location>
</feature>
<dbReference type="Proteomes" id="UP000284605">
    <property type="component" value="Unassembled WGS sequence"/>
</dbReference>
<reference evidence="2 3" key="1">
    <citation type="submission" date="2018-09" db="EMBL/GenBank/DDBJ databases">
        <authorList>
            <person name="Zhu H."/>
        </authorList>
    </citation>
    <scope>NUCLEOTIDE SEQUENCE [LARGE SCALE GENOMIC DNA]</scope>
    <source>
        <strain evidence="2 3">K1W22B-8</strain>
    </source>
</reference>
<dbReference type="EMBL" id="QYUK01000008">
    <property type="protein sequence ID" value="RJF94600.1"/>
    <property type="molecule type" value="Genomic_DNA"/>
</dbReference>
<gene>
    <name evidence="2" type="ORF">D3874_01850</name>
</gene>
<evidence type="ECO:0000313" key="2">
    <source>
        <dbReference type="EMBL" id="RJF94600.1"/>
    </source>
</evidence>
<evidence type="ECO:0000313" key="3">
    <source>
        <dbReference type="Proteomes" id="UP000284605"/>
    </source>
</evidence>
<organism evidence="2 3">
    <name type="scientific">Oleomonas cavernae</name>
    <dbReference type="NCBI Taxonomy" id="2320859"/>
    <lineage>
        <taxon>Bacteria</taxon>
        <taxon>Pseudomonadati</taxon>
        <taxon>Pseudomonadota</taxon>
        <taxon>Alphaproteobacteria</taxon>
        <taxon>Acetobacterales</taxon>
        <taxon>Acetobacteraceae</taxon>
        <taxon>Oleomonas</taxon>
    </lineage>
</organism>
<evidence type="ECO:0000256" key="1">
    <source>
        <dbReference type="SAM" id="Phobius"/>
    </source>
</evidence>
<protein>
    <submittedName>
        <fullName evidence="2">DUF2569 family protein</fullName>
    </submittedName>
</protein>
<accession>A0A418WTL9</accession>